<dbReference type="Gene3D" id="3.90.550.10">
    <property type="entry name" value="Spore Coat Polysaccharide Biosynthesis Protein SpsA, Chain A"/>
    <property type="match status" value="1"/>
</dbReference>
<feature type="transmembrane region" description="Helical" evidence="4">
    <location>
        <begin position="558"/>
        <end position="578"/>
    </location>
</feature>
<dbReference type="CAZy" id="GT2">
    <property type="family name" value="Glycosyltransferase Family 2"/>
</dbReference>
<dbReference type="Gene3D" id="3.40.720.10">
    <property type="entry name" value="Alkaline Phosphatase, subunit A"/>
    <property type="match status" value="1"/>
</dbReference>
<keyword evidence="2" id="KW-0328">Glycosyltransferase</keyword>
<dbReference type="OrthoDB" id="9766299at2"/>
<name>E4RXD5_LEAB4</name>
<dbReference type="SUPFAM" id="SSF53448">
    <property type="entry name" value="Nucleotide-diphospho-sugar transferases"/>
    <property type="match status" value="1"/>
</dbReference>
<gene>
    <name evidence="6" type="ordered locus">Lbys_0506</name>
</gene>
<dbReference type="STRING" id="649349.Lbys_0506"/>
<dbReference type="eggNOG" id="COG1215">
    <property type="taxonomic scope" value="Bacteria"/>
</dbReference>
<evidence type="ECO:0000256" key="4">
    <source>
        <dbReference type="SAM" id="Phobius"/>
    </source>
</evidence>
<reference evidence="6 7" key="2">
    <citation type="journal article" date="2011" name="Stand. Genomic Sci.">
        <title>Complete genome sequence of Leadbetterella byssophila type strain (4M15).</title>
        <authorList>
            <person name="Abt B."/>
            <person name="Teshima H."/>
            <person name="Lucas S."/>
            <person name="Lapidus A."/>
            <person name="Del Rio T.G."/>
            <person name="Nolan M."/>
            <person name="Tice H."/>
            <person name="Cheng J.F."/>
            <person name="Pitluck S."/>
            <person name="Liolios K."/>
            <person name="Pagani I."/>
            <person name="Ivanova N."/>
            <person name="Mavromatis K."/>
            <person name="Pati A."/>
            <person name="Tapia R."/>
            <person name="Han C."/>
            <person name="Goodwin L."/>
            <person name="Chen A."/>
            <person name="Palaniappan K."/>
            <person name="Land M."/>
            <person name="Hauser L."/>
            <person name="Chang Y.J."/>
            <person name="Jeffries C.D."/>
            <person name="Rohde M."/>
            <person name="Goker M."/>
            <person name="Tindall B.J."/>
            <person name="Detter J.C."/>
            <person name="Woyke T."/>
            <person name="Bristow J."/>
            <person name="Eisen J.A."/>
            <person name="Markowitz V."/>
            <person name="Hugenholtz P."/>
            <person name="Klenk H.P."/>
            <person name="Kyrpides N.C."/>
        </authorList>
    </citation>
    <scope>NUCLEOTIDE SEQUENCE [LARGE SCALE GENOMIC DNA]</scope>
    <source>
        <strain evidence="7">DSM 17132 / JCM 16389 / KACC 11308 / NBRC 106382 / 4M15</strain>
    </source>
</reference>
<dbReference type="InterPro" id="IPR017850">
    <property type="entry name" value="Alkaline_phosphatase_core_sf"/>
</dbReference>
<dbReference type="AlphaFoldDB" id="E4RXD5"/>
<keyword evidence="4" id="KW-0472">Membrane</keyword>
<dbReference type="Pfam" id="PF00884">
    <property type="entry name" value="Sulfatase"/>
    <property type="match status" value="1"/>
</dbReference>
<sequence length="1109" mass="127985">MLAQTIYEVSIWVFLIYSILIFIIYGWIGYYAFGALKLYKQRNLFTDYNLVASNPNAPRFSIVAPAYNEGKTIVENVRSLLSLFYNNLEIIIVNDGSKDDSIDRLIAAYDLEATSFFVQGHLPTQDIKAVYRSKNLAFKKLVVVDKVNGGKADALNAGINVSSGDYLVCIDVDCILEQDAILKLAKPFLEQTDKKVIACGGVIRLANNCIVENGKVVDVNLPKTWLGKSQALEYIRAFVLGRMAWSRASALILISGAFGAFDRKIVLECGGYDPETVGEDMELVVRMRRYMEEKNEPYKVVNIPDPLCWTEVPEKEEVLKRQRNRWMRGTMETLWKHRKLIFNPKYGKLGMMSMPYWLFFEFLGPIVESLGYVFFAMLWIFGLINWQFFLALYGLVICTGITYSVYGILVDLASHQVYTKRKDFWKLIATANLEPLYFHPLVVRASVSGVLDYFRNKQGWGEMTRQGFRKGEEDLPLWKWVLNSLERSFMAWFWPSMAFIGITCILAGVEAFWYRYQEIEFDGISLFRNNLEIAFQCVMFGAVFYLLLRLLNVRRGQIFLVIYYTFLSVLYFVLFLYFSEGKSLLGADAFIYSKEEVWQIVKSSGVMNPLNIGILVFMISAVACLIYVSLFQKTRSWIPGFVLFLVGFMLWGVNFESEHESEMTRMSSSSKWAFFFEANYKHLKDKWWPENELANAEFPFLHQKNTTNFLKEYLNSSAEKPNIVLIIVEGLGSAYTRSEGYIGNFTPFFDSLTTQSLYWKNALSSSGRTFAALPTLTGSLPFAQSGFLELNEYPSHFSLWNILKKNGYQTGFFYGGHASFDRMKDFLVFNEVDQIIERNNFPDGYRLLPNNNGETWGYEDASVLSVLSQAESSKPYFHVALTLSTHNPFIINDKSVYEEKFEQRVKELKYEGAKLKQVRDQKKALTTVLELDDNLRHFMQVYSQRDDFHRTIFIITGDHAMPEIPFETKLDRYRVPLLIYSPLIKTPRTFKQMVSHFDLVPSLLSYLENANNLIVPQQVTWIGEGLQGSKAYPLMQSKTLLQEYITPKYHWVGGETYVISADLQEERVPEDRDGLGEKFKLFKQRNQTLIQGKPLMPDSVYTNFLRRFD</sequence>
<accession>E4RXD5</accession>
<evidence type="ECO:0000313" key="6">
    <source>
        <dbReference type="EMBL" id="ADQ16280.1"/>
    </source>
</evidence>
<dbReference type="HOGENOM" id="CLU_008843_0_0_10"/>
<evidence type="ECO:0000313" key="7">
    <source>
        <dbReference type="Proteomes" id="UP000007435"/>
    </source>
</evidence>
<evidence type="ECO:0000256" key="2">
    <source>
        <dbReference type="ARBA" id="ARBA00022676"/>
    </source>
</evidence>
<feature type="transmembrane region" description="Helical" evidence="4">
    <location>
        <begin position="612"/>
        <end position="630"/>
    </location>
</feature>
<feature type="transmembrane region" description="Helical" evidence="4">
    <location>
        <begin position="533"/>
        <end position="551"/>
    </location>
</feature>
<evidence type="ECO:0000259" key="5">
    <source>
        <dbReference type="Pfam" id="PF00884"/>
    </source>
</evidence>
<dbReference type="KEGG" id="lby:Lbys_0506"/>
<dbReference type="SUPFAM" id="SSF53649">
    <property type="entry name" value="Alkaline phosphatase-like"/>
    <property type="match status" value="1"/>
</dbReference>
<dbReference type="EMBL" id="CP002305">
    <property type="protein sequence ID" value="ADQ16280.1"/>
    <property type="molecule type" value="Genomic_DNA"/>
</dbReference>
<feature type="transmembrane region" description="Helical" evidence="4">
    <location>
        <begin position="388"/>
        <end position="412"/>
    </location>
</feature>
<protein>
    <submittedName>
        <fullName evidence="6">Sulfatase</fullName>
    </submittedName>
</protein>
<keyword evidence="4" id="KW-1133">Transmembrane helix</keyword>
<organism evidence="6 7">
    <name type="scientific">Leadbetterella byssophila (strain DSM 17132 / JCM 16389 / KACC 11308 / NBRC 106382 / 4M15)</name>
    <dbReference type="NCBI Taxonomy" id="649349"/>
    <lineage>
        <taxon>Bacteria</taxon>
        <taxon>Pseudomonadati</taxon>
        <taxon>Bacteroidota</taxon>
        <taxon>Cytophagia</taxon>
        <taxon>Cytophagales</taxon>
        <taxon>Leadbetterellaceae</taxon>
        <taxon>Leadbetterella</taxon>
    </lineage>
</organism>
<dbReference type="Pfam" id="PF13641">
    <property type="entry name" value="Glyco_tranf_2_3"/>
    <property type="match status" value="1"/>
</dbReference>
<feature type="transmembrane region" description="Helical" evidence="4">
    <location>
        <begin position="12"/>
        <end position="33"/>
    </location>
</feature>
<dbReference type="PANTHER" id="PTHR43630">
    <property type="entry name" value="POLY-BETA-1,6-N-ACETYL-D-GLUCOSAMINE SYNTHASE"/>
    <property type="match status" value="1"/>
</dbReference>
<feature type="transmembrane region" description="Helical" evidence="4">
    <location>
        <begin position="489"/>
        <end position="513"/>
    </location>
</feature>
<dbReference type="CDD" id="cd16015">
    <property type="entry name" value="LTA_synthase"/>
    <property type="match status" value="1"/>
</dbReference>
<comment type="similarity">
    <text evidence="1">Belongs to the glycosyltransferase 2 family.</text>
</comment>
<dbReference type="InterPro" id="IPR000917">
    <property type="entry name" value="Sulfatase_N"/>
</dbReference>
<dbReference type="InterPro" id="IPR029044">
    <property type="entry name" value="Nucleotide-diphossugar_trans"/>
</dbReference>
<dbReference type="Proteomes" id="UP000007435">
    <property type="component" value="Chromosome"/>
</dbReference>
<dbReference type="RefSeq" id="WP_013407334.1">
    <property type="nucleotide sequence ID" value="NC_014655.1"/>
</dbReference>
<feature type="transmembrane region" description="Helical" evidence="4">
    <location>
        <begin position="637"/>
        <end position="655"/>
    </location>
</feature>
<dbReference type="CDD" id="cd06423">
    <property type="entry name" value="CESA_like"/>
    <property type="match status" value="1"/>
</dbReference>
<evidence type="ECO:0000256" key="1">
    <source>
        <dbReference type="ARBA" id="ARBA00006739"/>
    </source>
</evidence>
<evidence type="ECO:0000256" key="3">
    <source>
        <dbReference type="ARBA" id="ARBA00022679"/>
    </source>
</evidence>
<feature type="transmembrane region" description="Helical" evidence="4">
    <location>
        <begin position="356"/>
        <end position="382"/>
    </location>
</feature>
<keyword evidence="7" id="KW-1185">Reference proteome</keyword>
<dbReference type="PANTHER" id="PTHR43630:SF1">
    <property type="entry name" value="POLY-BETA-1,6-N-ACETYL-D-GLUCOSAMINE SYNTHASE"/>
    <property type="match status" value="1"/>
</dbReference>
<proteinExistence type="inferred from homology"/>
<keyword evidence="4" id="KW-0812">Transmembrane</keyword>
<dbReference type="GO" id="GO:0016757">
    <property type="term" value="F:glycosyltransferase activity"/>
    <property type="evidence" value="ECO:0007669"/>
    <property type="project" value="UniProtKB-KW"/>
</dbReference>
<feature type="domain" description="Sulfatase N-terminal" evidence="5">
    <location>
        <begin position="721"/>
        <end position="1007"/>
    </location>
</feature>
<keyword evidence="3" id="KW-0808">Transferase</keyword>
<reference key="1">
    <citation type="submission" date="2010-11" db="EMBL/GenBank/DDBJ databases">
        <title>The complete genome of Leadbetterella byssophila DSM 17132.</title>
        <authorList>
            <consortium name="US DOE Joint Genome Institute (JGI-PGF)"/>
            <person name="Lucas S."/>
            <person name="Copeland A."/>
            <person name="Lapidus A."/>
            <person name="Glavina del Rio T."/>
            <person name="Dalin E."/>
            <person name="Tice H."/>
            <person name="Bruce D."/>
            <person name="Goodwin L."/>
            <person name="Pitluck S."/>
            <person name="Kyrpides N."/>
            <person name="Mavromatis K."/>
            <person name="Ivanova N."/>
            <person name="Teshima H."/>
            <person name="Brettin T."/>
            <person name="Detter J.C."/>
            <person name="Han C."/>
            <person name="Tapia R."/>
            <person name="Land M."/>
            <person name="Hauser L."/>
            <person name="Markowitz V."/>
            <person name="Cheng J.-F."/>
            <person name="Hugenholtz P."/>
            <person name="Woyke T."/>
            <person name="Wu D."/>
            <person name="Tindall B."/>
            <person name="Pomrenke H.G."/>
            <person name="Brambilla E."/>
            <person name="Klenk H.-P."/>
            <person name="Eisen J.A."/>
        </authorList>
    </citation>
    <scope>NUCLEOTIDE SEQUENCE [LARGE SCALE GENOMIC DNA]</scope>
    <source>
        <strain>DSM 17132</strain>
    </source>
</reference>
<dbReference type="eggNOG" id="COG1368">
    <property type="taxonomic scope" value="Bacteria"/>
</dbReference>